<accession>A0AAD7IGF8</accession>
<evidence type="ECO:0000313" key="2">
    <source>
        <dbReference type="Proteomes" id="UP001215598"/>
    </source>
</evidence>
<protein>
    <submittedName>
        <fullName evidence="1">Uncharacterized protein</fullName>
    </submittedName>
</protein>
<dbReference type="EMBL" id="JARKIB010000094">
    <property type="protein sequence ID" value="KAJ7742572.1"/>
    <property type="molecule type" value="Genomic_DNA"/>
</dbReference>
<reference evidence="1" key="1">
    <citation type="submission" date="2023-03" db="EMBL/GenBank/DDBJ databases">
        <title>Massive genome expansion in bonnet fungi (Mycena s.s.) driven by repeated elements and novel gene families across ecological guilds.</title>
        <authorList>
            <consortium name="Lawrence Berkeley National Laboratory"/>
            <person name="Harder C.B."/>
            <person name="Miyauchi S."/>
            <person name="Viragh M."/>
            <person name="Kuo A."/>
            <person name="Thoen E."/>
            <person name="Andreopoulos B."/>
            <person name="Lu D."/>
            <person name="Skrede I."/>
            <person name="Drula E."/>
            <person name="Henrissat B."/>
            <person name="Morin E."/>
            <person name="Kohler A."/>
            <person name="Barry K."/>
            <person name="LaButti K."/>
            <person name="Morin E."/>
            <person name="Salamov A."/>
            <person name="Lipzen A."/>
            <person name="Mereny Z."/>
            <person name="Hegedus B."/>
            <person name="Baldrian P."/>
            <person name="Stursova M."/>
            <person name="Weitz H."/>
            <person name="Taylor A."/>
            <person name="Grigoriev I.V."/>
            <person name="Nagy L.G."/>
            <person name="Martin F."/>
            <person name="Kauserud H."/>
        </authorList>
    </citation>
    <scope>NUCLEOTIDE SEQUENCE</scope>
    <source>
        <strain evidence="1">CBHHK182m</strain>
    </source>
</reference>
<gene>
    <name evidence="1" type="ORF">B0H16DRAFT_1563013</name>
</gene>
<name>A0AAD7IGF8_9AGAR</name>
<sequence>MKRLVIHDGEKTSRTISSLDDDALAILTPTPAACPALEVLEMHNCFLISDAALLRLITSRMESASKLKRVQVTFTREMTLDILPPLQPFIKNGLDISVVHTSTQRFPVHFSPWEGLSDASNF</sequence>
<organism evidence="1 2">
    <name type="scientific">Mycena metata</name>
    <dbReference type="NCBI Taxonomy" id="1033252"/>
    <lineage>
        <taxon>Eukaryota</taxon>
        <taxon>Fungi</taxon>
        <taxon>Dikarya</taxon>
        <taxon>Basidiomycota</taxon>
        <taxon>Agaricomycotina</taxon>
        <taxon>Agaricomycetes</taxon>
        <taxon>Agaricomycetidae</taxon>
        <taxon>Agaricales</taxon>
        <taxon>Marasmiineae</taxon>
        <taxon>Mycenaceae</taxon>
        <taxon>Mycena</taxon>
    </lineage>
</organism>
<proteinExistence type="predicted"/>
<dbReference type="Proteomes" id="UP001215598">
    <property type="component" value="Unassembled WGS sequence"/>
</dbReference>
<comment type="caution">
    <text evidence="1">The sequence shown here is derived from an EMBL/GenBank/DDBJ whole genome shotgun (WGS) entry which is preliminary data.</text>
</comment>
<evidence type="ECO:0000313" key="1">
    <source>
        <dbReference type="EMBL" id="KAJ7742572.1"/>
    </source>
</evidence>
<keyword evidence="2" id="KW-1185">Reference proteome</keyword>
<dbReference type="AlphaFoldDB" id="A0AAD7IGF8"/>